<keyword evidence="5" id="KW-0645">Protease</keyword>
<accession>A0A841BYZ8</accession>
<dbReference type="PANTHER" id="PTHR43808:SF9">
    <property type="entry name" value="BLL0789 PROTEIN"/>
    <property type="match status" value="1"/>
</dbReference>
<keyword evidence="2 5" id="KW-0378">Hydrolase</keyword>
<dbReference type="GO" id="GO:0004180">
    <property type="term" value="F:carboxypeptidase activity"/>
    <property type="evidence" value="ECO:0007669"/>
    <property type="project" value="UniProtKB-KW"/>
</dbReference>
<feature type="domain" description="Peptidase M20 dimerisation" evidence="4">
    <location>
        <begin position="175"/>
        <end position="265"/>
    </location>
</feature>
<feature type="active site" description="Proton acceptor" evidence="3">
    <location>
        <position position="140"/>
    </location>
</feature>
<dbReference type="PANTHER" id="PTHR43808">
    <property type="entry name" value="ACETYLORNITHINE DEACETYLASE"/>
    <property type="match status" value="1"/>
</dbReference>
<dbReference type="InterPro" id="IPR036264">
    <property type="entry name" value="Bact_exopeptidase_dim_dom"/>
</dbReference>
<dbReference type="Proteomes" id="UP000587527">
    <property type="component" value="Unassembled WGS sequence"/>
</dbReference>
<evidence type="ECO:0000313" key="6">
    <source>
        <dbReference type="Proteomes" id="UP000587527"/>
    </source>
</evidence>
<dbReference type="InterPro" id="IPR002933">
    <property type="entry name" value="Peptidase_M20"/>
</dbReference>
<dbReference type="InterPro" id="IPR050072">
    <property type="entry name" value="Peptidase_M20A"/>
</dbReference>
<dbReference type="RefSeq" id="WP_312875407.1">
    <property type="nucleotide sequence ID" value="NZ_JACHMN010000003.1"/>
</dbReference>
<dbReference type="Gene3D" id="3.40.630.10">
    <property type="entry name" value="Zn peptidases"/>
    <property type="match status" value="1"/>
</dbReference>
<feature type="active site" evidence="3">
    <location>
        <position position="84"/>
    </location>
</feature>
<evidence type="ECO:0000313" key="5">
    <source>
        <dbReference type="EMBL" id="MBB5872143.1"/>
    </source>
</evidence>
<evidence type="ECO:0000256" key="2">
    <source>
        <dbReference type="ARBA" id="ARBA00022801"/>
    </source>
</evidence>
<keyword evidence="5" id="KW-0121">Carboxypeptidase</keyword>
<dbReference type="InterPro" id="IPR017150">
    <property type="entry name" value="Pept_M20_glutamate_carboxypep"/>
</dbReference>
<dbReference type="Pfam" id="PF01546">
    <property type="entry name" value="Peptidase_M20"/>
    <property type="match status" value="1"/>
</dbReference>
<protein>
    <submittedName>
        <fullName evidence="5">Glutamate carboxypeptidase</fullName>
        <ecNumber evidence="5">3.4.17.11</ecNumber>
    </submittedName>
</protein>
<dbReference type="AlphaFoldDB" id="A0A841BYZ8"/>
<comment type="caution">
    <text evidence="5">The sequence shown here is derived from an EMBL/GenBank/DDBJ whole genome shotgun (WGS) entry which is preliminary data.</text>
</comment>
<keyword evidence="1" id="KW-0479">Metal-binding</keyword>
<dbReference type="EC" id="3.4.17.11" evidence="5"/>
<gene>
    <name evidence="5" type="ORF">F4553_005577</name>
</gene>
<organism evidence="5 6">
    <name type="scientific">Allocatelliglobosispora scoriae</name>
    <dbReference type="NCBI Taxonomy" id="643052"/>
    <lineage>
        <taxon>Bacteria</taxon>
        <taxon>Bacillati</taxon>
        <taxon>Actinomycetota</taxon>
        <taxon>Actinomycetes</taxon>
        <taxon>Micromonosporales</taxon>
        <taxon>Micromonosporaceae</taxon>
        <taxon>Allocatelliglobosispora</taxon>
    </lineage>
</organism>
<sequence length="389" mass="41192">MAQLGSLRQEAHQRGTTMLDRLQDLVMQESPPRSLPELTACADLLESWGNAALGRPARRIMLDGLPHLLWAAEDQRVLLLGHFDTVWPLGTTREWGFVLSGTIASGPGVCDMKAGIVQALTALELMASTDHVGLLLTCDEETGSEASRPMIEQQARRSGAVLVLEPGTETGELKVARRGGSMYRVTVHGRAAHAGVEPHLGVNAAVELAHHVLAVGEFGSTSTSVTPTLLTAGTMTNVVPESATFCVDVRAWTRDELHRVDRQIRGLKPWLAEASLSFDGGISRYPLQTSVSLPLLKQAQRAAEELGLPHITGSAAPGASDANFTGALGVPTLDGLGAVGGHSHARGEYADISQMPDRAALLSALVTRLVARPGAGAATRRENTLTTVD</sequence>
<dbReference type="Pfam" id="PF07687">
    <property type="entry name" value="M20_dimer"/>
    <property type="match status" value="1"/>
</dbReference>
<dbReference type="InterPro" id="IPR011650">
    <property type="entry name" value="Peptidase_M20_dimer"/>
</dbReference>
<keyword evidence="6" id="KW-1185">Reference proteome</keyword>
<dbReference type="EMBL" id="JACHMN010000003">
    <property type="protein sequence ID" value="MBB5872143.1"/>
    <property type="molecule type" value="Genomic_DNA"/>
</dbReference>
<dbReference type="Gene3D" id="3.30.70.360">
    <property type="match status" value="1"/>
</dbReference>
<evidence type="ECO:0000256" key="3">
    <source>
        <dbReference type="PIRSR" id="PIRSR037238-1"/>
    </source>
</evidence>
<evidence type="ECO:0000259" key="4">
    <source>
        <dbReference type="Pfam" id="PF07687"/>
    </source>
</evidence>
<dbReference type="SUPFAM" id="SSF55031">
    <property type="entry name" value="Bacterial exopeptidase dimerisation domain"/>
    <property type="match status" value="1"/>
</dbReference>
<dbReference type="PIRSF" id="PIRSF037238">
    <property type="entry name" value="Carboxypeptidase_G2"/>
    <property type="match status" value="1"/>
</dbReference>
<name>A0A841BYZ8_9ACTN</name>
<dbReference type="SUPFAM" id="SSF53187">
    <property type="entry name" value="Zn-dependent exopeptidases"/>
    <property type="match status" value="1"/>
</dbReference>
<proteinExistence type="predicted"/>
<reference evidence="5 6" key="1">
    <citation type="submission" date="2020-08" db="EMBL/GenBank/DDBJ databases">
        <title>Sequencing the genomes of 1000 actinobacteria strains.</title>
        <authorList>
            <person name="Klenk H.-P."/>
        </authorList>
    </citation>
    <scope>NUCLEOTIDE SEQUENCE [LARGE SCALE GENOMIC DNA]</scope>
    <source>
        <strain evidence="5 6">DSM 45362</strain>
    </source>
</reference>
<evidence type="ECO:0000256" key="1">
    <source>
        <dbReference type="ARBA" id="ARBA00022723"/>
    </source>
</evidence>
<dbReference type="GO" id="GO:0046872">
    <property type="term" value="F:metal ion binding"/>
    <property type="evidence" value="ECO:0007669"/>
    <property type="project" value="UniProtKB-KW"/>
</dbReference>